<dbReference type="AlphaFoldDB" id="A0A538TNU5"/>
<accession>A0A538TNU5</accession>
<dbReference type="Gene3D" id="3.30.420.40">
    <property type="match status" value="1"/>
</dbReference>
<evidence type="ECO:0000313" key="3">
    <source>
        <dbReference type="Proteomes" id="UP000316609"/>
    </source>
</evidence>
<dbReference type="Gene3D" id="3.30.420.150">
    <property type="entry name" value="Exopolyphosphatase. Domain 2"/>
    <property type="match status" value="1"/>
</dbReference>
<dbReference type="SUPFAM" id="SSF53067">
    <property type="entry name" value="Actin-like ATPase domain"/>
    <property type="match status" value="2"/>
</dbReference>
<reference evidence="2 3" key="1">
    <citation type="journal article" date="2019" name="Nat. Microbiol.">
        <title>Mediterranean grassland soil C-N compound turnover is dependent on rainfall and depth, and is mediated by genomically divergent microorganisms.</title>
        <authorList>
            <person name="Diamond S."/>
            <person name="Andeer P.F."/>
            <person name="Li Z."/>
            <person name="Crits-Christoph A."/>
            <person name="Burstein D."/>
            <person name="Anantharaman K."/>
            <person name="Lane K.R."/>
            <person name="Thomas B.C."/>
            <person name="Pan C."/>
            <person name="Northen T.R."/>
            <person name="Banfield J.F."/>
        </authorList>
    </citation>
    <scope>NUCLEOTIDE SEQUENCE [LARGE SCALE GENOMIC DNA]</scope>
    <source>
        <strain evidence="2">WS_8</strain>
    </source>
</reference>
<dbReference type="InterPro" id="IPR003695">
    <property type="entry name" value="Ppx_GppA_N"/>
</dbReference>
<evidence type="ECO:0000259" key="1">
    <source>
        <dbReference type="Pfam" id="PF02541"/>
    </source>
</evidence>
<dbReference type="InterPro" id="IPR050273">
    <property type="entry name" value="GppA/Ppx_hydrolase"/>
</dbReference>
<comment type="caution">
    <text evidence="2">The sequence shown here is derived from an EMBL/GenBank/DDBJ whole genome shotgun (WGS) entry which is preliminary data.</text>
</comment>
<dbReference type="Proteomes" id="UP000316609">
    <property type="component" value="Unassembled WGS sequence"/>
</dbReference>
<feature type="domain" description="Ppx/GppA phosphatase N-terminal" evidence="1">
    <location>
        <begin position="36"/>
        <end position="311"/>
    </location>
</feature>
<gene>
    <name evidence="2" type="ORF">E6K78_07780</name>
</gene>
<name>A0A538TNU5_UNCEI</name>
<dbReference type="EMBL" id="VBOY01000072">
    <property type="protein sequence ID" value="TMQ65306.1"/>
    <property type="molecule type" value="Genomic_DNA"/>
</dbReference>
<organism evidence="2 3">
    <name type="scientific">Eiseniibacteriota bacterium</name>
    <dbReference type="NCBI Taxonomy" id="2212470"/>
    <lineage>
        <taxon>Bacteria</taxon>
        <taxon>Candidatus Eiseniibacteriota</taxon>
    </lineage>
</organism>
<dbReference type="InterPro" id="IPR043129">
    <property type="entry name" value="ATPase_NBD"/>
</dbReference>
<proteinExistence type="predicted"/>
<dbReference type="CDD" id="cd24054">
    <property type="entry name" value="ASKHA_NBD_AaPPX-GppA_MtPPX2-like"/>
    <property type="match status" value="1"/>
</dbReference>
<dbReference type="Pfam" id="PF02541">
    <property type="entry name" value="Ppx-GppA"/>
    <property type="match status" value="1"/>
</dbReference>
<sequence>MTFPSRTVRVGAIDVGTNSIRLLVAEVSLDGGATNLLTLARAGEPCRLGRGLERTGRIDPEIAARAADLVKDFVGRARALGAARLRIGATAALRGAANGAEIGATIAEKSGVPVHILSGDEEAQLVYEAVVIGLGSVARSSACIVFDLGGGSTEVVSGVGARAGRWASLSFGAVSLTERHLGNGPPTPAMIESLERHVRAELGAALIAMPESTPLLAGVGGTVTVLAALDRGLDAYEPSRIEGWTIGRDRLEVLVDRVLGSSEAERRTWAVMGRGRSDIVVAGVLVVRLMMERFRARALVCSTQGLRYGLARQAAKAVEDA</sequence>
<dbReference type="PANTHER" id="PTHR30005:SF13">
    <property type="entry name" value="EXOPOLYPHOSPHATASE 2"/>
    <property type="match status" value="1"/>
</dbReference>
<evidence type="ECO:0000313" key="2">
    <source>
        <dbReference type="EMBL" id="TMQ65306.1"/>
    </source>
</evidence>
<dbReference type="PANTHER" id="PTHR30005">
    <property type="entry name" value="EXOPOLYPHOSPHATASE"/>
    <property type="match status" value="1"/>
</dbReference>
<protein>
    <recommendedName>
        <fullName evidence="1">Ppx/GppA phosphatase N-terminal domain-containing protein</fullName>
    </recommendedName>
</protein>
<dbReference type="GO" id="GO:0016462">
    <property type="term" value="F:pyrophosphatase activity"/>
    <property type="evidence" value="ECO:0007669"/>
    <property type="project" value="TreeGrafter"/>
</dbReference>